<proteinExistence type="predicted"/>
<name>A0A167RFK7_9HYPO</name>
<reference evidence="3 4" key="1">
    <citation type="journal article" date="2016" name="Genome Biol. Evol.">
        <title>Divergent and convergent evolution of fungal pathogenicity.</title>
        <authorList>
            <person name="Shang Y."/>
            <person name="Xiao G."/>
            <person name="Zheng P."/>
            <person name="Cen K."/>
            <person name="Zhan S."/>
            <person name="Wang C."/>
        </authorList>
    </citation>
    <scope>NUCLEOTIDE SEQUENCE [LARGE SCALE GENOMIC DNA]</scope>
    <source>
        <strain evidence="3 4">RCEF 264</strain>
    </source>
</reference>
<sequence length="479" mass="50548">MARPKANSKASSGHHGGSHHGASRGTSVDELLPPPSPPVTRQKAASTIVQEPKKSKRQQRKTKKEAEAENDHDDSSSSSSSGDHVAATTKAAASTARAKASRAVKGVKREYDEKAREVKQVVDEISSTLSASSPSSAAALSFVARLPLPGALAPSVNTKRALRAVVATAVASTVLSGAGRVLIDWLATTPLHPWDTWKAYGKTVATPGITSFLVAVAVRIFKHAIAWRSISNLVALDVLSYGPIVYLLSFFYDVSLPATVLFEGINLAADVASLSAWRWLRGEHEDDYAAETRRGKKTTAKARQTVANQMATLYDDPRTFFWSSAFSAVLYAFTFVQACRFFLPATLVVHFSGIHTVEPARTQPLFIKSSAASLRDAFWAVVLSVPALGLSAVCGVAAHTFVFGGRPSTGASRGVSAATAYNKTVAVRTAVLSLFVGVSIFARCFFGIRGVDVVGAAVFASIFAVAPLLVGAGLGFAGV</sequence>
<feature type="compositionally biased region" description="Low complexity" evidence="1">
    <location>
        <begin position="76"/>
        <end position="98"/>
    </location>
</feature>
<evidence type="ECO:0000256" key="1">
    <source>
        <dbReference type="SAM" id="MobiDB-lite"/>
    </source>
</evidence>
<feature type="transmembrane region" description="Helical" evidence="2">
    <location>
        <begin position="377"/>
        <end position="405"/>
    </location>
</feature>
<accession>A0A167RFK7</accession>
<evidence type="ECO:0000313" key="4">
    <source>
        <dbReference type="Proteomes" id="UP000076874"/>
    </source>
</evidence>
<feature type="transmembrane region" description="Helical" evidence="2">
    <location>
        <begin position="320"/>
        <end position="343"/>
    </location>
</feature>
<dbReference type="Proteomes" id="UP000076874">
    <property type="component" value="Unassembled WGS sequence"/>
</dbReference>
<feature type="region of interest" description="Disordered" evidence="1">
    <location>
        <begin position="1"/>
        <end position="108"/>
    </location>
</feature>
<protein>
    <recommendedName>
        <fullName evidence="5">Transmembrane protein</fullName>
    </recommendedName>
</protein>
<comment type="caution">
    <text evidence="3">The sequence shown here is derived from an EMBL/GenBank/DDBJ whole genome shotgun (WGS) entry which is preliminary data.</text>
</comment>
<feature type="transmembrane region" description="Helical" evidence="2">
    <location>
        <begin position="453"/>
        <end position="477"/>
    </location>
</feature>
<feature type="transmembrane region" description="Helical" evidence="2">
    <location>
        <begin position="203"/>
        <end position="221"/>
    </location>
</feature>
<evidence type="ECO:0008006" key="5">
    <source>
        <dbReference type="Google" id="ProtNLM"/>
    </source>
</evidence>
<feature type="transmembrane region" description="Helical" evidence="2">
    <location>
        <begin position="425"/>
        <end position="446"/>
    </location>
</feature>
<keyword evidence="2" id="KW-0472">Membrane</keyword>
<keyword evidence="2" id="KW-0812">Transmembrane</keyword>
<feature type="transmembrane region" description="Helical" evidence="2">
    <location>
        <begin position="233"/>
        <end position="252"/>
    </location>
</feature>
<feature type="compositionally biased region" description="Basic residues" evidence="1">
    <location>
        <begin position="54"/>
        <end position="63"/>
    </location>
</feature>
<keyword evidence="4" id="KW-1185">Reference proteome</keyword>
<feature type="transmembrane region" description="Helical" evidence="2">
    <location>
        <begin position="164"/>
        <end position="183"/>
    </location>
</feature>
<dbReference type="OrthoDB" id="5394254at2759"/>
<dbReference type="EMBL" id="AZHD01000012">
    <property type="protein sequence ID" value="OAA58543.1"/>
    <property type="molecule type" value="Genomic_DNA"/>
</dbReference>
<gene>
    <name evidence="3" type="ORF">SPI_06616</name>
</gene>
<dbReference type="AlphaFoldDB" id="A0A167RFK7"/>
<feature type="compositionally biased region" description="Basic and acidic residues" evidence="1">
    <location>
        <begin position="64"/>
        <end position="75"/>
    </location>
</feature>
<keyword evidence="2" id="KW-1133">Transmembrane helix</keyword>
<evidence type="ECO:0000313" key="3">
    <source>
        <dbReference type="EMBL" id="OAA58543.1"/>
    </source>
</evidence>
<evidence type="ECO:0000256" key="2">
    <source>
        <dbReference type="SAM" id="Phobius"/>
    </source>
</evidence>
<organism evidence="3 4">
    <name type="scientific">Niveomyces insectorum RCEF 264</name>
    <dbReference type="NCBI Taxonomy" id="1081102"/>
    <lineage>
        <taxon>Eukaryota</taxon>
        <taxon>Fungi</taxon>
        <taxon>Dikarya</taxon>
        <taxon>Ascomycota</taxon>
        <taxon>Pezizomycotina</taxon>
        <taxon>Sordariomycetes</taxon>
        <taxon>Hypocreomycetidae</taxon>
        <taxon>Hypocreales</taxon>
        <taxon>Cordycipitaceae</taxon>
        <taxon>Niveomyces</taxon>
    </lineage>
</organism>